<feature type="transmembrane region" description="Helical" evidence="1">
    <location>
        <begin position="7"/>
        <end position="26"/>
    </location>
</feature>
<proteinExistence type="predicted"/>
<dbReference type="RefSeq" id="WP_101618405.1">
    <property type="nucleotide sequence ID" value="NZ_NMWU01000078.1"/>
</dbReference>
<name>A0A2N5J5V3_9BIFI</name>
<dbReference type="Proteomes" id="UP000235050">
    <property type="component" value="Unassembled WGS sequence"/>
</dbReference>
<reference evidence="2 3" key="1">
    <citation type="submission" date="2017-07" db="EMBL/GenBank/DDBJ databases">
        <title>Bifidobacterium novel species.</title>
        <authorList>
            <person name="Lugli G.A."/>
            <person name="Milani C."/>
            <person name="Duranti S."/>
            <person name="Mangifesta M."/>
        </authorList>
    </citation>
    <scope>NUCLEOTIDE SEQUENCE [LARGE SCALE GENOMIC DNA]</scope>
    <source>
        <strain evidence="3">Uis1B</strain>
    </source>
</reference>
<feature type="transmembrane region" description="Helical" evidence="1">
    <location>
        <begin position="38"/>
        <end position="63"/>
    </location>
</feature>
<dbReference type="EMBL" id="NMWU01000078">
    <property type="protein sequence ID" value="PLS29590.1"/>
    <property type="molecule type" value="Genomic_DNA"/>
</dbReference>
<dbReference type="AlphaFoldDB" id="A0A2N5J5V3"/>
<evidence type="ECO:0000313" key="2">
    <source>
        <dbReference type="EMBL" id="PLS29590.1"/>
    </source>
</evidence>
<protein>
    <submittedName>
        <fullName evidence="2">Uncharacterized protein</fullName>
    </submittedName>
</protein>
<comment type="caution">
    <text evidence="2">The sequence shown here is derived from an EMBL/GenBank/DDBJ whole genome shotgun (WGS) entry which is preliminary data.</text>
</comment>
<accession>A0A2N5J5V3</accession>
<organism evidence="2 3">
    <name type="scientific">Bifidobacterium margollesii</name>
    <dbReference type="NCBI Taxonomy" id="2020964"/>
    <lineage>
        <taxon>Bacteria</taxon>
        <taxon>Bacillati</taxon>
        <taxon>Actinomycetota</taxon>
        <taxon>Actinomycetes</taxon>
        <taxon>Bifidobacteriales</taxon>
        <taxon>Bifidobacteriaceae</taxon>
        <taxon>Bifidobacterium</taxon>
    </lineage>
</organism>
<keyword evidence="1" id="KW-0472">Membrane</keyword>
<keyword evidence="1" id="KW-0812">Transmembrane</keyword>
<evidence type="ECO:0000313" key="3">
    <source>
        <dbReference type="Proteomes" id="UP000235050"/>
    </source>
</evidence>
<keyword evidence="3" id="KW-1185">Reference proteome</keyword>
<gene>
    <name evidence="2" type="ORF">Uis1B_2301</name>
</gene>
<keyword evidence="1" id="KW-1133">Transmembrane helix</keyword>
<sequence length="64" mass="6737">MSGWVGTVSAAGCLATLSGTLLWWAFARFGGMTGAWTWLWRVAVILMVAGSAAMTAALMLMAVR</sequence>
<evidence type="ECO:0000256" key="1">
    <source>
        <dbReference type="SAM" id="Phobius"/>
    </source>
</evidence>